<dbReference type="InterPro" id="IPR036691">
    <property type="entry name" value="Endo/exonu/phosph_ase_sf"/>
</dbReference>
<gene>
    <name evidence="2" type="ORF">G6F64_011963</name>
</gene>
<evidence type="ECO:0000313" key="2">
    <source>
        <dbReference type="EMBL" id="KAG1301263.1"/>
    </source>
</evidence>
<evidence type="ECO:0008006" key="4">
    <source>
        <dbReference type="Google" id="ProtNLM"/>
    </source>
</evidence>
<name>A0A9P6WYR0_RHIOR</name>
<sequence>MTAVRGTYNKSSQRIPLTDDQLETLAKGFIEHRKTVPCPHCKIPTVFRTKGKSKATNHEKEHEYICTVCSRIMHADDMLALVTCWYDMEEDSQLPAIASQPQVTSTQPQLPSPFPPQLEMGATPDMQTLFQMHMTLTTELQQARTEIANLKEQLNGKQQHQPHPVSPITLEDDFPALPVSKYQSAPWHQPQKVLSLAQIVSKNQEKREATAARSYSLGKLRTTFKKLGVNNGRLLDLHYPDRNIVAVLVHNDYAPELTELLTKKGVKFNTTFDPCAASVLKDPKYATDSLEQRQQIAQQLHNQRVQKALVHIRGPAKFAVAGFFAHKSWITKTQLDEVLATDPYFAHSKDPETEDILSLKTMPPLVLLNPAWRRTTPYYEFSMSGVPLRISLFHATGLPKQYIYPLINIAQNSSLLFITETWLLSPNKYSLPSWKQFHSYDVPVNSYNLHRGQLGLALLVNPDFKLPIHHINHVNPLLAKFTLSIIINFKLLIHCLYLPPSLESAQVSEILSLLPLDYPTTNKTIICGDFNSRIGELVVLGLWTTNKLYLSRHEYYRLLS</sequence>
<keyword evidence="1" id="KW-0175">Coiled coil</keyword>
<comment type="caution">
    <text evidence="2">The sequence shown here is derived from an EMBL/GenBank/DDBJ whole genome shotgun (WGS) entry which is preliminary data.</text>
</comment>
<organism evidence="2 3">
    <name type="scientific">Rhizopus oryzae</name>
    <name type="common">Mucormycosis agent</name>
    <name type="synonym">Rhizopus arrhizus var. delemar</name>
    <dbReference type="NCBI Taxonomy" id="64495"/>
    <lineage>
        <taxon>Eukaryota</taxon>
        <taxon>Fungi</taxon>
        <taxon>Fungi incertae sedis</taxon>
        <taxon>Mucoromycota</taxon>
        <taxon>Mucoromycotina</taxon>
        <taxon>Mucoromycetes</taxon>
        <taxon>Mucorales</taxon>
        <taxon>Mucorineae</taxon>
        <taxon>Rhizopodaceae</taxon>
        <taxon>Rhizopus</taxon>
    </lineage>
</organism>
<keyword evidence="3" id="KW-1185">Reference proteome</keyword>
<protein>
    <recommendedName>
        <fullName evidence="4">Endonuclease/exonuclease/phosphatase domain-containing protein</fullName>
    </recommendedName>
</protein>
<reference evidence="2" key="1">
    <citation type="journal article" date="2020" name="Microb. Genom.">
        <title>Genetic diversity of clinical and environmental Mucorales isolates obtained from an investigation of mucormycosis cases among solid organ transplant recipients.</title>
        <authorList>
            <person name="Nguyen M.H."/>
            <person name="Kaul D."/>
            <person name="Muto C."/>
            <person name="Cheng S.J."/>
            <person name="Richter R.A."/>
            <person name="Bruno V.M."/>
            <person name="Liu G."/>
            <person name="Beyhan S."/>
            <person name="Sundermann A.J."/>
            <person name="Mounaud S."/>
            <person name="Pasculle A.W."/>
            <person name="Nierman W.C."/>
            <person name="Driscoll E."/>
            <person name="Cumbie R."/>
            <person name="Clancy C.J."/>
            <person name="Dupont C.L."/>
        </authorList>
    </citation>
    <scope>NUCLEOTIDE SEQUENCE</scope>
    <source>
        <strain evidence="2">GL11</strain>
    </source>
</reference>
<dbReference type="EMBL" id="JAANQT010003242">
    <property type="protein sequence ID" value="KAG1301263.1"/>
    <property type="molecule type" value="Genomic_DNA"/>
</dbReference>
<dbReference type="SUPFAM" id="SSF56219">
    <property type="entry name" value="DNase I-like"/>
    <property type="match status" value="1"/>
</dbReference>
<dbReference type="Gene3D" id="3.60.10.10">
    <property type="entry name" value="Endonuclease/exonuclease/phosphatase"/>
    <property type="match status" value="1"/>
</dbReference>
<accession>A0A9P6WYR0</accession>
<dbReference type="AlphaFoldDB" id="A0A9P6WYR0"/>
<evidence type="ECO:0000313" key="3">
    <source>
        <dbReference type="Proteomes" id="UP000716291"/>
    </source>
</evidence>
<evidence type="ECO:0000256" key="1">
    <source>
        <dbReference type="SAM" id="Coils"/>
    </source>
</evidence>
<dbReference type="Proteomes" id="UP000716291">
    <property type="component" value="Unassembled WGS sequence"/>
</dbReference>
<feature type="coiled-coil region" evidence="1">
    <location>
        <begin position="133"/>
        <end position="160"/>
    </location>
</feature>
<proteinExistence type="predicted"/>